<dbReference type="EMBL" id="JQ513383">
    <property type="protein sequence ID" value="AFA44594.1"/>
    <property type="molecule type" value="Genomic_DNA"/>
</dbReference>
<evidence type="ECO:0000313" key="1">
    <source>
        <dbReference type="EMBL" id="AFA44594.1"/>
    </source>
</evidence>
<reference evidence="1 2" key="1">
    <citation type="journal article" date="2012" name="J. Virol.">
        <title>Genome of Klebsiella sp.-Infecting Bacteriophage vB_KleM_RaK2.</title>
        <authorList>
            <person name="Simoliunas E."/>
            <person name="Kaliniene L."/>
            <person name="Truncaite L."/>
            <person name="Klausa V."/>
            <person name="Zajanckauskaite A."/>
            <person name="Meskys R."/>
        </authorList>
    </citation>
    <scope>NUCLEOTIDE SEQUENCE [LARGE SCALE GENOMIC DNA]</scope>
</reference>
<dbReference type="Proteomes" id="UP000007524">
    <property type="component" value="Segment"/>
</dbReference>
<dbReference type="KEGG" id="vg:14012909"/>
<dbReference type="RefSeq" id="YP_007007476.1">
    <property type="nucleotide sequence ID" value="NC_019526.1"/>
</dbReference>
<keyword evidence="2" id="KW-1185">Reference proteome</keyword>
<gene>
    <name evidence="1" type="ORF">RaK2_00321</name>
</gene>
<accession>H6X4C8</accession>
<organism evidence="1 2">
    <name type="scientific">Klebsiella phage vB_KleM_RaK2</name>
    <dbReference type="NCBI Taxonomy" id="1147094"/>
    <lineage>
        <taxon>Viruses</taxon>
        <taxon>Duplodnaviria</taxon>
        <taxon>Heunggongvirae</taxon>
        <taxon>Uroviricota</taxon>
        <taxon>Caudoviricetes</taxon>
        <taxon>Alcyoneusvirus</taxon>
        <taxon>Alcyoneusvirus RaK2</taxon>
    </lineage>
</organism>
<sequence length="200" mass="23691">MKKVKKLYKDWYNKIKQQHLTEKRNPQYTYVFNWTFKSSDSMKKIKPGDTFKTAKVLKVFLRANNIYLNEVGWNNRGKITCTNKIKSATFDVYIKDIPCSIMISKFFGVSIITNYHKHKKNNTLENCIAYNALNDIFVQDRQKHKELNIDYNNLTEEEIFQLSTVLDIDFYKTIKNIGTELYNTQNLNCNKLVAVLNKYK</sequence>
<evidence type="ECO:0000313" key="2">
    <source>
        <dbReference type="Proteomes" id="UP000007524"/>
    </source>
</evidence>
<dbReference type="GeneID" id="14012909"/>
<protein>
    <submittedName>
        <fullName evidence="1">Uncharacterized protein</fullName>
    </submittedName>
</protein>
<proteinExistence type="predicted"/>
<name>H6X4C8_9CAUD</name>